<dbReference type="Proteomes" id="UP000077315">
    <property type="component" value="Unassembled WGS sequence"/>
</dbReference>
<dbReference type="EMBL" id="KV440977">
    <property type="protein sequence ID" value="OAD75440.1"/>
    <property type="molecule type" value="Genomic_DNA"/>
</dbReference>
<gene>
    <name evidence="2" type="ORF">PHYBLDRAFT_158404</name>
</gene>
<feature type="transmembrane region" description="Helical" evidence="1">
    <location>
        <begin position="15"/>
        <end position="33"/>
    </location>
</feature>
<dbReference type="VEuPathDB" id="FungiDB:PHYBLDRAFT_158404"/>
<keyword evidence="1" id="KW-1133">Transmembrane helix</keyword>
<sequence length="59" mass="6678">MSLTTINSSLLRTLFGIYIFIAILSFAQAVSFVPRGYFTDKTVEPTYTKDQKDDVLINL</sequence>
<dbReference type="GeneID" id="28994687"/>
<organism evidence="2 3">
    <name type="scientific">Phycomyces blakesleeanus (strain ATCC 8743b / DSM 1359 / FGSC 10004 / NBRC 33097 / NRRL 1555)</name>
    <dbReference type="NCBI Taxonomy" id="763407"/>
    <lineage>
        <taxon>Eukaryota</taxon>
        <taxon>Fungi</taxon>
        <taxon>Fungi incertae sedis</taxon>
        <taxon>Mucoromycota</taxon>
        <taxon>Mucoromycotina</taxon>
        <taxon>Mucoromycetes</taxon>
        <taxon>Mucorales</taxon>
        <taxon>Phycomycetaceae</taxon>
        <taxon>Phycomyces</taxon>
    </lineage>
</organism>
<protein>
    <submittedName>
        <fullName evidence="2">Uncharacterized protein</fullName>
    </submittedName>
</protein>
<evidence type="ECO:0000256" key="1">
    <source>
        <dbReference type="SAM" id="Phobius"/>
    </source>
</evidence>
<name>A0A167N9X9_PHYB8</name>
<proteinExistence type="predicted"/>
<evidence type="ECO:0000313" key="3">
    <source>
        <dbReference type="Proteomes" id="UP000077315"/>
    </source>
</evidence>
<dbReference type="InParanoid" id="A0A167N9X9"/>
<accession>A0A167N9X9</accession>
<keyword evidence="1" id="KW-0472">Membrane</keyword>
<evidence type="ECO:0000313" key="2">
    <source>
        <dbReference type="EMBL" id="OAD75440.1"/>
    </source>
</evidence>
<keyword evidence="1" id="KW-0812">Transmembrane</keyword>
<keyword evidence="3" id="KW-1185">Reference proteome</keyword>
<reference evidence="3" key="1">
    <citation type="submission" date="2015-06" db="EMBL/GenBank/DDBJ databases">
        <title>Expansion of signal transduction pathways in fungi by whole-genome duplication.</title>
        <authorList>
            <consortium name="DOE Joint Genome Institute"/>
            <person name="Corrochano L.M."/>
            <person name="Kuo A."/>
            <person name="Marcet-Houben M."/>
            <person name="Polaino S."/>
            <person name="Salamov A."/>
            <person name="Villalobos J.M."/>
            <person name="Alvarez M.I."/>
            <person name="Avalos J."/>
            <person name="Benito E.P."/>
            <person name="Benoit I."/>
            <person name="Burger G."/>
            <person name="Camino L.P."/>
            <person name="Canovas D."/>
            <person name="Cerda-Olmedo E."/>
            <person name="Cheng J.-F."/>
            <person name="Dominguez A."/>
            <person name="Elias M."/>
            <person name="Eslava A.P."/>
            <person name="Glaser F."/>
            <person name="Grimwood J."/>
            <person name="Gutierrez G."/>
            <person name="Heitman J."/>
            <person name="Henrissat B."/>
            <person name="Iturriaga E.A."/>
            <person name="Lang B.F."/>
            <person name="Lavin J.L."/>
            <person name="Lee S."/>
            <person name="Li W."/>
            <person name="Lindquist E."/>
            <person name="Lopez-Garcia S."/>
            <person name="Luque E.M."/>
            <person name="Marcos A.T."/>
            <person name="Martin J."/>
            <person name="McCluskey K."/>
            <person name="Medina H.R."/>
            <person name="Miralles-Duran A."/>
            <person name="Miyazaki A."/>
            <person name="Munoz-Torres E."/>
            <person name="Oguiza J.A."/>
            <person name="Ohm R."/>
            <person name="Olmedo M."/>
            <person name="Orejas M."/>
            <person name="Ortiz-Castellanos L."/>
            <person name="Pisabarro A.G."/>
            <person name="Rodriguez-Romero J."/>
            <person name="Ruiz-Herrera J."/>
            <person name="Ruiz-Vazquez R."/>
            <person name="Sanz C."/>
            <person name="Schackwitz W."/>
            <person name="Schmutz J."/>
            <person name="Shahriari M."/>
            <person name="Shelest E."/>
            <person name="Silva-Franco F."/>
            <person name="Soanes D."/>
            <person name="Syed K."/>
            <person name="Tagua V.G."/>
            <person name="Talbot N.J."/>
            <person name="Thon M."/>
            <person name="De vries R.P."/>
            <person name="Wiebenga A."/>
            <person name="Yadav J.S."/>
            <person name="Braun E.L."/>
            <person name="Baker S."/>
            <person name="Garre V."/>
            <person name="Horwitz B."/>
            <person name="Torres-Martinez S."/>
            <person name="Idnurm A."/>
            <person name="Herrera-Estrella A."/>
            <person name="Gabaldon T."/>
            <person name="Grigoriev I.V."/>
        </authorList>
    </citation>
    <scope>NUCLEOTIDE SEQUENCE [LARGE SCALE GENOMIC DNA]</scope>
    <source>
        <strain evidence="3">NRRL 1555(-)</strain>
    </source>
</reference>
<dbReference type="AlphaFoldDB" id="A0A167N9X9"/>
<dbReference type="RefSeq" id="XP_018293480.1">
    <property type="nucleotide sequence ID" value="XM_018433781.1"/>
</dbReference>